<dbReference type="EMBL" id="FMPG01000002">
    <property type="protein sequence ID" value="SCS54167.1"/>
    <property type="molecule type" value="Genomic_DNA"/>
</dbReference>
<accession>A0A1D4HG55</accession>
<protein>
    <submittedName>
        <fullName evidence="7">2-dehydro-3-deoxyphosphooctonate aldolase</fullName>
        <ecNumber evidence="7">4.1.2.21</ecNumber>
    </submittedName>
</protein>
<dbReference type="InterPro" id="IPR013785">
    <property type="entry name" value="Aldolase_TIM"/>
</dbReference>
<dbReference type="EMBL" id="FMPI01000002">
    <property type="protein sequence ID" value="SCS36187.1"/>
    <property type="molecule type" value="Genomic_DNA"/>
</dbReference>
<dbReference type="InterPro" id="IPR000887">
    <property type="entry name" value="Aldlse_KDPG_KHG"/>
</dbReference>
<evidence type="ECO:0000256" key="1">
    <source>
        <dbReference type="ARBA" id="ARBA00004761"/>
    </source>
</evidence>
<evidence type="ECO:0000313" key="7">
    <source>
        <dbReference type="EMBL" id="SCS54167.1"/>
    </source>
</evidence>
<evidence type="ECO:0000313" key="9">
    <source>
        <dbReference type="Proteomes" id="UP000095768"/>
    </source>
</evidence>
<gene>
    <name evidence="7" type="primary">dgoA_2</name>
    <name evidence="7" type="ORF">SAMEA2297795_00651</name>
    <name evidence="6" type="ORF">SAMEA2297796_00327</name>
</gene>
<evidence type="ECO:0000313" key="6">
    <source>
        <dbReference type="EMBL" id="SCS36187.1"/>
    </source>
</evidence>
<dbReference type="Proteomes" id="UP000095768">
    <property type="component" value="Unassembled WGS sequence"/>
</dbReference>
<evidence type="ECO:0000313" key="8">
    <source>
        <dbReference type="Proteomes" id="UP000095412"/>
    </source>
</evidence>
<dbReference type="Pfam" id="PF01081">
    <property type="entry name" value="Aldolase"/>
    <property type="match status" value="1"/>
</dbReference>
<dbReference type="NCBIfam" id="NF005119">
    <property type="entry name" value="PRK06552.1"/>
    <property type="match status" value="1"/>
</dbReference>
<dbReference type="PANTHER" id="PTHR30246">
    <property type="entry name" value="2-KETO-3-DEOXY-6-PHOSPHOGLUCONATE ALDOLASE"/>
    <property type="match status" value="1"/>
</dbReference>
<dbReference type="PANTHER" id="PTHR30246:SF1">
    <property type="entry name" value="2-DEHYDRO-3-DEOXY-6-PHOSPHOGALACTONATE ALDOLASE-RELATED"/>
    <property type="match status" value="1"/>
</dbReference>
<keyword evidence="5" id="KW-0119">Carbohydrate metabolism</keyword>
<comment type="subunit">
    <text evidence="3">Homotrimer.</text>
</comment>
<evidence type="ECO:0000256" key="5">
    <source>
        <dbReference type="ARBA" id="ARBA00023277"/>
    </source>
</evidence>
<dbReference type="Proteomes" id="UP000095412">
    <property type="component" value="Unassembled WGS sequence"/>
</dbReference>
<name>A0A1D4HG55_9STAP</name>
<dbReference type="GO" id="GO:0008674">
    <property type="term" value="F:2-dehydro-3-deoxy-6-phosphogalactonate aldolase activity"/>
    <property type="evidence" value="ECO:0007669"/>
    <property type="project" value="UniProtKB-EC"/>
</dbReference>
<dbReference type="EC" id="4.1.2.21" evidence="7"/>
<organism evidence="7 9">
    <name type="scientific">Staphylococcus caeli</name>
    <dbReference type="NCBI Taxonomy" id="2201815"/>
    <lineage>
        <taxon>Bacteria</taxon>
        <taxon>Bacillati</taxon>
        <taxon>Bacillota</taxon>
        <taxon>Bacilli</taxon>
        <taxon>Bacillales</taxon>
        <taxon>Staphylococcaceae</taxon>
        <taxon>Staphylococcus</taxon>
    </lineage>
</organism>
<dbReference type="SUPFAM" id="SSF51569">
    <property type="entry name" value="Aldolase"/>
    <property type="match status" value="1"/>
</dbReference>
<comment type="pathway">
    <text evidence="1">Carbohydrate acid metabolism.</text>
</comment>
<reference evidence="6 8" key="2">
    <citation type="submission" date="2016-09" db="EMBL/GenBank/DDBJ databases">
        <authorList>
            <consortium name="Pathogen Informatics"/>
            <person name="Sun Q."/>
            <person name="Inoue M."/>
        </authorList>
    </citation>
    <scope>NUCLEOTIDE SEQUENCE [LARGE SCALE GENOMIC DNA]</scope>
    <source>
        <strain evidence="6 8">82C</strain>
    </source>
</reference>
<evidence type="ECO:0000256" key="3">
    <source>
        <dbReference type="ARBA" id="ARBA00011233"/>
    </source>
</evidence>
<dbReference type="NCBIfam" id="TIGR01182">
    <property type="entry name" value="eda"/>
    <property type="match status" value="1"/>
</dbReference>
<evidence type="ECO:0000256" key="4">
    <source>
        <dbReference type="ARBA" id="ARBA00023239"/>
    </source>
</evidence>
<sequence length="214" mass="23456">MIMKKMQTLQQLHDNYLVAVVRGHSQEDALQKSKQIIEGGILNIEVTFTTPQAEEVIKTLNTQNHENVLVGAGTVMDAITARIAIMNGARYIVSPHFDESIAEMCNLYAIPYLPGCGSVTEITQAMKRGVDVVKLFPGDLLGADFIKNVHGPIPQVEMMPSGGVSIDNMQDWYDKGAFAIGIGSALTRGATSDDHHVVVSQTKAFVKKFEEIRR</sequence>
<keyword evidence="8" id="KW-1185">Reference proteome</keyword>
<evidence type="ECO:0000256" key="2">
    <source>
        <dbReference type="ARBA" id="ARBA00006906"/>
    </source>
</evidence>
<dbReference type="CDD" id="cd00452">
    <property type="entry name" value="KDPG_aldolase"/>
    <property type="match status" value="1"/>
</dbReference>
<proteinExistence type="inferred from homology"/>
<keyword evidence="4 7" id="KW-0456">Lyase</keyword>
<dbReference type="AlphaFoldDB" id="A0A1D4HG55"/>
<dbReference type="Gene3D" id="3.20.20.70">
    <property type="entry name" value="Aldolase class I"/>
    <property type="match status" value="1"/>
</dbReference>
<comment type="similarity">
    <text evidence="2">Belongs to the KHG/KDPG aldolase family.</text>
</comment>
<reference evidence="7 9" key="1">
    <citation type="submission" date="2016-09" db="EMBL/GenBank/DDBJ databases">
        <authorList>
            <consortium name="Pathogen Informatics"/>
        </authorList>
    </citation>
    <scope>NUCLEOTIDE SEQUENCE [LARGE SCALE GENOMIC DNA]</scope>
    <source>
        <strain evidence="7 9">82B</strain>
    </source>
</reference>